<accession>A0A1J7HUT9</accession>
<evidence type="ECO:0000256" key="5">
    <source>
        <dbReference type="ARBA" id="ARBA00023136"/>
    </source>
</evidence>
<dbReference type="GO" id="GO:0022857">
    <property type="term" value="F:transmembrane transporter activity"/>
    <property type="evidence" value="ECO:0007669"/>
    <property type="project" value="InterPro"/>
</dbReference>
<feature type="transmembrane region" description="Helical" evidence="6">
    <location>
        <begin position="97"/>
        <end position="120"/>
    </location>
</feature>
<dbReference type="InterPro" id="IPR000109">
    <property type="entry name" value="POT_fam"/>
</dbReference>
<sequence length="475" mass="53273">MVDSPTSSKSNSLIHRPTTTTRGGWHAAIFIISIYVASIGDGGHKPCVQTFAADQFDEDTMKERENKSSFFNWWYMGVVAGSVIPVFLIPYLQQNGWWAMGFGLVGGVLALALAVFVLGINSYRKEGPAGSPFTRLAQVFVAASRKWRVNHTLNYCYEEMDNQEPPHIHAHKFTTLLHTHEYRFLDKAMMIDEVDATSKTRDPWRLCSVTQVEELKLILRIIPIWLSCIMFTVVQAQGHTYFVKQADTLNRSIGPNFLVPAAVIQGLVGIIILIVVPIYDKVFMPLARKFTGHPTGITVLQRIGVGHFLSILTMVVAALVEAKRVGVARDHNLLDNPKAMVPMTIWWLLPQYIITGVSDAFTIVGLQELLYDQMPEGMRSMGAALYISIIGVGNFASIAIIDTVEEITLRVGGPWLGNNINRAHLDYFYWLLAVLSALSLCVYLWLAKLYEYKKVDVVETSNQMRLGEYNHNYGV</sequence>
<dbReference type="InterPro" id="IPR036259">
    <property type="entry name" value="MFS_trans_sf"/>
</dbReference>
<feature type="transmembrane region" description="Helical" evidence="6">
    <location>
        <begin position="299"/>
        <end position="320"/>
    </location>
</feature>
<evidence type="ECO:0000256" key="1">
    <source>
        <dbReference type="ARBA" id="ARBA00004141"/>
    </source>
</evidence>
<name>A0A1J7HUT9_LUPAN</name>
<evidence type="ECO:0000256" key="2">
    <source>
        <dbReference type="ARBA" id="ARBA00005982"/>
    </source>
</evidence>
<evidence type="ECO:0000313" key="7">
    <source>
        <dbReference type="EMBL" id="OIW06169.1"/>
    </source>
</evidence>
<dbReference type="EMBL" id="CM007368">
    <property type="protein sequence ID" value="OIW06169.1"/>
    <property type="molecule type" value="Genomic_DNA"/>
</dbReference>
<keyword evidence="5 6" id="KW-0472">Membrane</keyword>
<keyword evidence="8" id="KW-1185">Reference proteome</keyword>
<dbReference type="Proteomes" id="UP000188354">
    <property type="component" value="Chromosome LG08"/>
</dbReference>
<feature type="transmembrane region" description="Helical" evidence="6">
    <location>
        <begin position="257"/>
        <end position="279"/>
    </location>
</feature>
<dbReference type="OMA" id="DDRVRGQ"/>
<feature type="transmembrane region" description="Helical" evidence="6">
    <location>
        <begin position="345"/>
        <end position="371"/>
    </location>
</feature>
<protein>
    <recommendedName>
        <fullName evidence="9">Major facilitator superfamily (MFS) profile domain-containing protein</fullName>
    </recommendedName>
</protein>
<keyword evidence="3 6" id="KW-0812">Transmembrane</keyword>
<dbReference type="GO" id="GO:0016020">
    <property type="term" value="C:membrane"/>
    <property type="evidence" value="ECO:0007669"/>
    <property type="project" value="UniProtKB-SubCell"/>
</dbReference>
<gene>
    <name evidence="7" type="ORF">TanjilG_01796</name>
</gene>
<dbReference type="PANTHER" id="PTHR11654">
    <property type="entry name" value="OLIGOPEPTIDE TRANSPORTER-RELATED"/>
    <property type="match status" value="1"/>
</dbReference>
<dbReference type="SUPFAM" id="SSF103473">
    <property type="entry name" value="MFS general substrate transporter"/>
    <property type="match status" value="1"/>
</dbReference>
<evidence type="ECO:0000313" key="8">
    <source>
        <dbReference type="Proteomes" id="UP000188354"/>
    </source>
</evidence>
<evidence type="ECO:0000256" key="6">
    <source>
        <dbReference type="SAM" id="Phobius"/>
    </source>
</evidence>
<feature type="transmembrane region" description="Helical" evidence="6">
    <location>
        <begin position="427"/>
        <end position="446"/>
    </location>
</feature>
<proteinExistence type="inferred from homology"/>
<dbReference type="AlphaFoldDB" id="A0A1J7HUT9"/>
<reference evidence="7 8" key="1">
    <citation type="journal article" date="2017" name="Plant Biotechnol. J.">
        <title>A comprehensive draft genome sequence for lupin (Lupinus angustifolius), an emerging health food: insights into plant-microbe interactions and legume evolution.</title>
        <authorList>
            <person name="Hane J.K."/>
            <person name="Ming Y."/>
            <person name="Kamphuis L.G."/>
            <person name="Nelson M.N."/>
            <person name="Garg G."/>
            <person name="Atkins C.A."/>
            <person name="Bayer P.E."/>
            <person name="Bravo A."/>
            <person name="Bringans S."/>
            <person name="Cannon S."/>
            <person name="Edwards D."/>
            <person name="Foley R."/>
            <person name="Gao L.L."/>
            <person name="Harrison M.J."/>
            <person name="Huang W."/>
            <person name="Hurgobin B."/>
            <person name="Li S."/>
            <person name="Liu C.W."/>
            <person name="McGrath A."/>
            <person name="Morahan G."/>
            <person name="Murray J."/>
            <person name="Weller J."/>
            <person name="Jian J."/>
            <person name="Singh K.B."/>
        </authorList>
    </citation>
    <scope>NUCLEOTIDE SEQUENCE [LARGE SCALE GENOMIC DNA]</scope>
    <source>
        <strain evidence="8">cv. Tanjil</strain>
        <tissue evidence="7">Whole plant</tissue>
    </source>
</reference>
<dbReference type="Gene3D" id="1.20.1250.20">
    <property type="entry name" value="MFS general substrate transporter like domains"/>
    <property type="match status" value="1"/>
</dbReference>
<organism evidence="7 8">
    <name type="scientific">Lupinus angustifolius</name>
    <name type="common">Narrow-leaved blue lupine</name>
    <dbReference type="NCBI Taxonomy" id="3871"/>
    <lineage>
        <taxon>Eukaryota</taxon>
        <taxon>Viridiplantae</taxon>
        <taxon>Streptophyta</taxon>
        <taxon>Embryophyta</taxon>
        <taxon>Tracheophyta</taxon>
        <taxon>Spermatophyta</taxon>
        <taxon>Magnoliopsida</taxon>
        <taxon>eudicotyledons</taxon>
        <taxon>Gunneridae</taxon>
        <taxon>Pentapetalae</taxon>
        <taxon>rosids</taxon>
        <taxon>fabids</taxon>
        <taxon>Fabales</taxon>
        <taxon>Fabaceae</taxon>
        <taxon>Papilionoideae</taxon>
        <taxon>50 kb inversion clade</taxon>
        <taxon>genistoids sensu lato</taxon>
        <taxon>core genistoids</taxon>
        <taxon>Genisteae</taxon>
        <taxon>Lupinus</taxon>
    </lineage>
</organism>
<feature type="transmembrane region" description="Helical" evidence="6">
    <location>
        <begin position="383"/>
        <end position="401"/>
    </location>
</feature>
<dbReference type="Gramene" id="OIW06169">
    <property type="protein sequence ID" value="OIW06169"/>
    <property type="gene ID" value="TanjilG_01796"/>
</dbReference>
<evidence type="ECO:0000256" key="3">
    <source>
        <dbReference type="ARBA" id="ARBA00022692"/>
    </source>
</evidence>
<comment type="subcellular location">
    <subcellularLocation>
        <location evidence="1">Membrane</location>
        <topology evidence="1">Multi-pass membrane protein</topology>
    </subcellularLocation>
</comment>
<evidence type="ECO:0000256" key="4">
    <source>
        <dbReference type="ARBA" id="ARBA00022989"/>
    </source>
</evidence>
<feature type="transmembrane region" description="Helical" evidence="6">
    <location>
        <begin position="70"/>
        <end position="91"/>
    </location>
</feature>
<dbReference type="Pfam" id="PF00854">
    <property type="entry name" value="PTR2"/>
    <property type="match status" value="1"/>
</dbReference>
<keyword evidence="4 6" id="KW-1133">Transmembrane helix</keyword>
<comment type="similarity">
    <text evidence="2">Belongs to the major facilitator superfamily. Proton-dependent oligopeptide transporter (POT/PTR) (TC 2.A.17) family.</text>
</comment>
<evidence type="ECO:0008006" key="9">
    <source>
        <dbReference type="Google" id="ProtNLM"/>
    </source>
</evidence>